<dbReference type="STRING" id="428992.SAMN05216272_10174"/>
<accession>A0A1G8BJS5</accession>
<sequence>MPCLTRLLLCLRHELPAGLACYATTLCCLAEVRDER</sequence>
<dbReference type="EMBL" id="FNDS01000001">
    <property type="protein sequence ID" value="SDH32840.1"/>
    <property type="molecule type" value="Genomic_DNA"/>
</dbReference>
<protein>
    <submittedName>
        <fullName evidence="1">Uncharacterized protein</fullName>
    </submittedName>
</protein>
<organism evidence="1 2">
    <name type="scientific">Pseudomonas panipatensis</name>
    <dbReference type="NCBI Taxonomy" id="428992"/>
    <lineage>
        <taxon>Bacteria</taxon>
        <taxon>Pseudomonadati</taxon>
        <taxon>Pseudomonadota</taxon>
        <taxon>Gammaproteobacteria</taxon>
        <taxon>Pseudomonadales</taxon>
        <taxon>Pseudomonadaceae</taxon>
        <taxon>Pseudomonas</taxon>
    </lineage>
</organism>
<proteinExistence type="predicted"/>
<dbReference type="Proteomes" id="UP000199636">
    <property type="component" value="Unassembled WGS sequence"/>
</dbReference>
<dbReference type="AlphaFoldDB" id="A0A1G8BJS5"/>
<evidence type="ECO:0000313" key="1">
    <source>
        <dbReference type="EMBL" id="SDH32840.1"/>
    </source>
</evidence>
<evidence type="ECO:0000313" key="2">
    <source>
        <dbReference type="Proteomes" id="UP000199636"/>
    </source>
</evidence>
<name>A0A1G8BJS5_9PSED</name>
<reference evidence="2" key="1">
    <citation type="submission" date="2016-10" db="EMBL/GenBank/DDBJ databases">
        <authorList>
            <person name="Varghese N."/>
            <person name="Submissions S."/>
        </authorList>
    </citation>
    <scope>NUCLEOTIDE SEQUENCE [LARGE SCALE GENOMIC DNA]</scope>
    <source>
        <strain evidence="2">CCM 7469</strain>
    </source>
</reference>
<gene>
    <name evidence="1" type="ORF">SAMN05216272_10174</name>
</gene>
<keyword evidence="2" id="KW-1185">Reference proteome</keyword>